<keyword evidence="2" id="KW-1185">Reference proteome</keyword>
<dbReference type="RefSeq" id="XP_025420416.1">
    <property type="nucleotide sequence ID" value="XM_025564631.1"/>
</dbReference>
<feature type="transmembrane region" description="Helical" evidence="1">
    <location>
        <begin position="115"/>
        <end position="143"/>
    </location>
</feature>
<evidence type="ECO:0000256" key="1">
    <source>
        <dbReference type="SAM" id="Phobius"/>
    </source>
</evidence>
<keyword evidence="1" id="KW-0472">Membrane</keyword>
<feature type="transmembrane region" description="Helical" evidence="1">
    <location>
        <begin position="163"/>
        <end position="181"/>
    </location>
</feature>
<feature type="transmembrane region" description="Helical" evidence="1">
    <location>
        <begin position="44"/>
        <end position="65"/>
    </location>
</feature>
<dbReference type="Proteomes" id="UP000694846">
    <property type="component" value="Unplaced"/>
</dbReference>
<dbReference type="AlphaFoldDB" id="A0A8B8GCT6"/>
<sequence>MIVTIFVRRIAVRCVSAAIVGGGDKPPCATRRVRNRIVIVARKCIRYFTFSLFCGGTETFIFILWCPAARTSVVNVALCSCSSLCAYQLFIQVFFRWSTAIFVKPRFLCFRVFRVGYLGGHVPTAIVINVVFIRIVFICAVNLLSSLVTVLGWSHVPSSMTYFFHTLRCAVVGICQVTGLVRSR</sequence>
<accession>A0A8B8GCT6</accession>
<protein>
    <submittedName>
        <fullName evidence="3">Uncharacterized protein LOC112690588</fullName>
    </submittedName>
</protein>
<dbReference type="GeneID" id="112690588"/>
<keyword evidence="1" id="KW-0812">Transmembrane</keyword>
<evidence type="ECO:0000313" key="3">
    <source>
        <dbReference type="RefSeq" id="XP_025420416.1"/>
    </source>
</evidence>
<proteinExistence type="predicted"/>
<gene>
    <name evidence="3" type="primary">LOC112690588</name>
</gene>
<reference evidence="3" key="1">
    <citation type="submission" date="2025-08" db="UniProtKB">
        <authorList>
            <consortium name="RefSeq"/>
        </authorList>
    </citation>
    <scope>IDENTIFICATION</scope>
    <source>
        <tissue evidence="3">Whole body</tissue>
    </source>
</reference>
<feature type="transmembrane region" description="Helical" evidence="1">
    <location>
        <begin position="71"/>
        <end position="95"/>
    </location>
</feature>
<name>A0A8B8GCT6_9HEMI</name>
<organism evidence="2 3">
    <name type="scientific">Sipha flava</name>
    <name type="common">yellow sugarcane aphid</name>
    <dbReference type="NCBI Taxonomy" id="143950"/>
    <lineage>
        <taxon>Eukaryota</taxon>
        <taxon>Metazoa</taxon>
        <taxon>Ecdysozoa</taxon>
        <taxon>Arthropoda</taxon>
        <taxon>Hexapoda</taxon>
        <taxon>Insecta</taxon>
        <taxon>Pterygota</taxon>
        <taxon>Neoptera</taxon>
        <taxon>Paraneoptera</taxon>
        <taxon>Hemiptera</taxon>
        <taxon>Sternorrhyncha</taxon>
        <taxon>Aphidomorpha</taxon>
        <taxon>Aphidoidea</taxon>
        <taxon>Aphididae</taxon>
        <taxon>Sipha</taxon>
    </lineage>
</organism>
<keyword evidence="1" id="KW-1133">Transmembrane helix</keyword>
<evidence type="ECO:0000313" key="2">
    <source>
        <dbReference type="Proteomes" id="UP000694846"/>
    </source>
</evidence>